<protein>
    <submittedName>
        <fullName evidence="2">Uncharacterized protein</fullName>
    </submittedName>
</protein>
<dbReference type="AlphaFoldDB" id="A0A8J4RAX8"/>
<comment type="caution">
    <text evidence="2">The sequence shown here is derived from an EMBL/GenBank/DDBJ whole genome shotgun (WGS) entry which is preliminary data.</text>
</comment>
<keyword evidence="1" id="KW-1133">Transmembrane helix</keyword>
<feature type="transmembrane region" description="Helical" evidence="1">
    <location>
        <begin position="24"/>
        <end position="45"/>
    </location>
</feature>
<evidence type="ECO:0000256" key="1">
    <source>
        <dbReference type="SAM" id="Phobius"/>
    </source>
</evidence>
<accession>A0A8J4RAX8</accession>
<keyword evidence="3" id="KW-1185">Reference proteome</keyword>
<reference evidence="2" key="1">
    <citation type="submission" date="2020-03" db="EMBL/GenBank/DDBJ databases">
        <title>Castanea mollissima Vanexum genome sequencing.</title>
        <authorList>
            <person name="Staton M."/>
        </authorList>
    </citation>
    <scope>NUCLEOTIDE SEQUENCE</scope>
    <source>
        <tissue evidence="2">Leaf</tissue>
    </source>
</reference>
<dbReference type="EMBL" id="JRKL02001400">
    <property type="protein sequence ID" value="KAF3964224.1"/>
    <property type="molecule type" value="Genomic_DNA"/>
</dbReference>
<keyword evidence="1" id="KW-0472">Membrane</keyword>
<evidence type="ECO:0000313" key="3">
    <source>
        <dbReference type="Proteomes" id="UP000737018"/>
    </source>
</evidence>
<dbReference type="Proteomes" id="UP000737018">
    <property type="component" value="Unassembled WGS sequence"/>
</dbReference>
<organism evidence="2 3">
    <name type="scientific">Castanea mollissima</name>
    <name type="common">Chinese chestnut</name>
    <dbReference type="NCBI Taxonomy" id="60419"/>
    <lineage>
        <taxon>Eukaryota</taxon>
        <taxon>Viridiplantae</taxon>
        <taxon>Streptophyta</taxon>
        <taxon>Embryophyta</taxon>
        <taxon>Tracheophyta</taxon>
        <taxon>Spermatophyta</taxon>
        <taxon>Magnoliopsida</taxon>
        <taxon>eudicotyledons</taxon>
        <taxon>Gunneridae</taxon>
        <taxon>Pentapetalae</taxon>
        <taxon>rosids</taxon>
        <taxon>fabids</taxon>
        <taxon>Fagales</taxon>
        <taxon>Fagaceae</taxon>
        <taxon>Castanea</taxon>
    </lineage>
</organism>
<gene>
    <name evidence="2" type="ORF">CMV_011472</name>
</gene>
<evidence type="ECO:0000313" key="2">
    <source>
        <dbReference type="EMBL" id="KAF3964224.1"/>
    </source>
</evidence>
<keyword evidence="1" id="KW-0812">Transmembrane</keyword>
<proteinExistence type="predicted"/>
<name>A0A8J4RAX8_9ROSI</name>
<sequence length="121" mass="14011">MGRHTKGRHISHRLRGRLITNHHLLIMAPLLLLIMNHLLLIMALLRRALMTHTRLIITTDYCNGMASYHASKLGIINRKREFLKFFKHFTILWCVQFLCPTSSASFASVPIHLAKLSFHNT</sequence>